<dbReference type="Gene3D" id="2.40.160.10">
    <property type="entry name" value="Porin"/>
    <property type="match status" value="1"/>
</dbReference>
<dbReference type="GO" id="GO:0016020">
    <property type="term" value="C:membrane"/>
    <property type="evidence" value="ECO:0007669"/>
    <property type="project" value="InterPro"/>
</dbReference>
<protein>
    <recommendedName>
        <fullName evidence="4">Porin domain-containing protein</fullName>
    </recommendedName>
</protein>
<gene>
    <name evidence="2" type="ORF">B1199_04245</name>
</gene>
<comment type="caution">
    <text evidence="2">The sequence shown here is derived from an EMBL/GenBank/DDBJ whole genome shotgun (WGS) entry which is preliminary data.</text>
</comment>
<evidence type="ECO:0000313" key="3">
    <source>
        <dbReference type="Proteomes" id="UP000194841"/>
    </source>
</evidence>
<keyword evidence="3" id="KW-1185">Reference proteome</keyword>
<accession>A0A244CV51</accession>
<dbReference type="EMBL" id="MWPV01000001">
    <property type="protein sequence ID" value="OUL59485.1"/>
    <property type="molecule type" value="Genomic_DNA"/>
</dbReference>
<evidence type="ECO:0000313" key="2">
    <source>
        <dbReference type="EMBL" id="OUL59485.1"/>
    </source>
</evidence>
<proteinExistence type="predicted"/>
<sequence>MKKQLLVYAIGLACCASSVQAEVRVNGFASIIGGMTLDKNSNLFGYTDEFSFENESLFALQVSADLQENLSATAQIMAKGSNDFNAEFEWAYLTYQINDQTQVSAGRMRVPFYRYSDFLDVGYAYRWIRPPQSVYNLPFSTYEGLSLVYNTQLGEWDSTLQVIGGATSGDVRTFTDNDPSKLDGIVGVNWTMMYEWLSLRAAYFVAETTVSGENSPQFTGLIAGLNNYGLTDQVDELLIDKDDGSFLGLGFSVDYENFLLDGEFTELNVDNSFIAPQEQYYLAAGYRIDEWLIHMTYEKRDVEHETSKYNTVPVTIEHPVFGTIPVSTDPTNPNAPLLRDLTNAALAGTMVDSSSMSFGIRYDFHSSAALKIDYTIVDNSLTNTDTDVLAFGVDLVF</sequence>
<feature type="chain" id="PRO_5012444753" description="Porin domain-containing protein" evidence="1">
    <location>
        <begin position="22"/>
        <end position="397"/>
    </location>
</feature>
<dbReference type="SUPFAM" id="SSF56935">
    <property type="entry name" value="Porins"/>
    <property type="match status" value="1"/>
</dbReference>
<organism evidence="2 3">
    <name type="scientific">Pseudoalteromonas ulvae</name>
    <dbReference type="NCBI Taxonomy" id="107327"/>
    <lineage>
        <taxon>Bacteria</taxon>
        <taxon>Pseudomonadati</taxon>
        <taxon>Pseudomonadota</taxon>
        <taxon>Gammaproteobacteria</taxon>
        <taxon>Alteromonadales</taxon>
        <taxon>Pseudoalteromonadaceae</taxon>
        <taxon>Pseudoalteromonas</taxon>
    </lineage>
</organism>
<evidence type="ECO:0008006" key="4">
    <source>
        <dbReference type="Google" id="ProtNLM"/>
    </source>
</evidence>
<dbReference type="AlphaFoldDB" id="A0A244CV51"/>
<name>A0A244CV51_PSEDV</name>
<dbReference type="Proteomes" id="UP000194841">
    <property type="component" value="Unassembled WGS sequence"/>
</dbReference>
<keyword evidence="1" id="KW-0732">Signal</keyword>
<feature type="signal peptide" evidence="1">
    <location>
        <begin position="1"/>
        <end position="21"/>
    </location>
</feature>
<dbReference type="OrthoDB" id="197869at2"/>
<dbReference type="RefSeq" id="WP_086742875.1">
    <property type="nucleotide sequence ID" value="NZ_MWPV01000001.1"/>
</dbReference>
<dbReference type="GO" id="GO:0015288">
    <property type="term" value="F:porin activity"/>
    <property type="evidence" value="ECO:0007669"/>
    <property type="project" value="InterPro"/>
</dbReference>
<dbReference type="InterPro" id="IPR023614">
    <property type="entry name" value="Porin_dom_sf"/>
</dbReference>
<reference evidence="2 3" key="1">
    <citation type="submission" date="2017-02" db="EMBL/GenBank/DDBJ databases">
        <title>Pseudoalteromonas ulvae TC14 Genome.</title>
        <authorList>
            <person name="Molmeret M."/>
        </authorList>
    </citation>
    <scope>NUCLEOTIDE SEQUENCE [LARGE SCALE GENOMIC DNA]</scope>
    <source>
        <strain evidence="2">TC14</strain>
    </source>
</reference>
<evidence type="ECO:0000256" key="1">
    <source>
        <dbReference type="SAM" id="SignalP"/>
    </source>
</evidence>